<proteinExistence type="predicted"/>
<gene>
    <name evidence="3" type="primary">LOC115229221</name>
</gene>
<name>A0A6P7U1Q8_9MOLL</name>
<dbReference type="KEGG" id="osn:115229221"/>
<dbReference type="AlphaFoldDB" id="A0A6P7U1Q8"/>
<reference evidence="3" key="1">
    <citation type="submission" date="2025-08" db="UniProtKB">
        <authorList>
            <consortium name="RefSeq"/>
        </authorList>
    </citation>
    <scope>IDENTIFICATION</scope>
</reference>
<evidence type="ECO:0000256" key="1">
    <source>
        <dbReference type="SAM" id="MobiDB-lite"/>
    </source>
</evidence>
<keyword evidence="2" id="KW-1185">Reference proteome</keyword>
<accession>A0A6P7U1Q8</accession>
<dbReference type="Proteomes" id="UP000515154">
    <property type="component" value="Unplaced"/>
</dbReference>
<sequence>MASVYRKLFGFVKEEHTDLSIRITLLRDEIRKEIIRKFKKNLNKDEINELFKCVIKSLEQLHLLSVYNIHSGEDFDVVIKKAVFKAKNKLKYLPFLLKWTKIYRHLNNLLSDGILYQDLHLEVFATQRLSSDLDHDDNSFMARQMEDEMDGSGEESDLEVDEYFEQLKREDEMDSSDEES</sequence>
<feature type="compositionally biased region" description="Acidic residues" evidence="1">
    <location>
        <begin position="147"/>
        <end position="161"/>
    </location>
</feature>
<dbReference type="RefSeq" id="XP_029655472.2">
    <property type="nucleotide sequence ID" value="XM_029799612.2"/>
</dbReference>
<organism evidence="2 3">
    <name type="scientific">Octopus sinensis</name>
    <name type="common">East Asian common octopus</name>
    <dbReference type="NCBI Taxonomy" id="2607531"/>
    <lineage>
        <taxon>Eukaryota</taxon>
        <taxon>Metazoa</taxon>
        <taxon>Spiralia</taxon>
        <taxon>Lophotrochozoa</taxon>
        <taxon>Mollusca</taxon>
        <taxon>Cephalopoda</taxon>
        <taxon>Coleoidea</taxon>
        <taxon>Octopodiformes</taxon>
        <taxon>Octopoda</taxon>
        <taxon>Incirrata</taxon>
        <taxon>Octopodidae</taxon>
        <taxon>Octopus</taxon>
    </lineage>
</organism>
<evidence type="ECO:0000313" key="2">
    <source>
        <dbReference type="Proteomes" id="UP000515154"/>
    </source>
</evidence>
<protein>
    <submittedName>
        <fullName evidence="3">Uncharacterized protein LOC115229221</fullName>
    </submittedName>
</protein>
<feature type="region of interest" description="Disordered" evidence="1">
    <location>
        <begin position="141"/>
        <end position="161"/>
    </location>
</feature>
<evidence type="ECO:0000313" key="3">
    <source>
        <dbReference type="RefSeq" id="XP_029655472.2"/>
    </source>
</evidence>